<accession>A0A438G6X2</accession>
<evidence type="ECO:0000313" key="2">
    <source>
        <dbReference type="EMBL" id="RVW67942.1"/>
    </source>
</evidence>
<dbReference type="PROSITE" id="PS51257">
    <property type="entry name" value="PROKAR_LIPOPROTEIN"/>
    <property type="match status" value="1"/>
</dbReference>
<evidence type="ECO:0000313" key="3">
    <source>
        <dbReference type="Proteomes" id="UP000288805"/>
    </source>
</evidence>
<dbReference type="AlphaFoldDB" id="A0A438G6X2"/>
<organism evidence="2 3">
    <name type="scientific">Vitis vinifera</name>
    <name type="common">Grape</name>
    <dbReference type="NCBI Taxonomy" id="29760"/>
    <lineage>
        <taxon>Eukaryota</taxon>
        <taxon>Viridiplantae</taxon>
        <taxon>Streptophyta</taxon>
        <taxon>Embryophyta</taxon>
        <taxon>Tracheophyta</taxon>
        <taxon>Spermatophyta</taxon>
        <taxon>Magnoliopsida</taxon>
        <taxon>eudicotyledons</taxon>
        <taxon>Gunneridae</taxon>
        <taxon>Pentapetalae</taxon>
        <taxon>rosids</taxon>
        <taxon>Vitales</taxon>
        <taxon>Vitaceae</taxon>
        <taxon>Viteae</taxon>
        <taxon>Vitis</taxon>
    </lineage>
</organism>
<gene>
    <name evidence="2" type="ORF">CK203_064375</name>
</gene>
<reference evidence="2 3" key="1">
    <citation type="journal article" date="2018" name="PLoS Genet.">
        <title>Population sequencing reveals clonal diversity and ancestral inbreeding in the grapevine cultivar Chardonnay.</title>
        <authorList>
            <person name="Roach M.J."/>
            <person name="Johnson D.L."/>
            <person name="Bohlmann J."/>
            <person name="van Vuuren H.J."/>
            <person name="Jones S.J."/>
            <person name="Pretorius I.S."/>
            <person name="Schmidt S.A."/>
            <person name="Borneman A.R."/>
        </authorList>
    </citation>
    <scope>NUCLEOTIDE SEQUENCE [LARGE SCALE GENOMIC DNA]</scope>
    <source>
        <strain evidence="3">cv. Chardonnay</strain>
        <tissue evidence="2">Leaf</tissue>
    </source>
</reference>
<evidence type="ECO:0000256" key="1">
    <source>
        <dbReference type="SAM" id="MobiDB-lite"/>
    </source>
</evidence>
<sequence length="190" mass="20547">MLVTGRLALLAEEATSINQPGSPSGCGCSRGSCAAAMPLRHPQWKTWGQKVRVCLLTGQAPCACTGEGASYKEVLFAPQLKVWTHRAASRSLSGNHRRGVLLMTPTCISASPFSYAELEERLKRIPSGSDVAMPSAKMFEAVEMVEASLSAAREDNEALQIELAEAKSQEESTDARLHEAENEMTQLRGR</sequence>
<comment type="caution">
    <text evidence="2">The sequence shown here is derived from an EMBL/GenBank/DDBJ whole genome shotgun (WGS) entry which is preliminary data.</text>
</comment>
<feature type="compositionally biased region" description="Basic and acidic residues" evidence="1">
    <location>
        <begin position="165"/>
        <end position="181"/>
    </location>
</feature>
<name>A0A438G6X2_VITVI</name>
<dbReference type="Proteomes" id="UP000288805">
    <property type="component" value="Unassembled WGS sequence"/>
</dbReference>
<feature type="region of interest" description="Disordered" evidence="1">
    <location>
        <begin position="165"/>
        <end position="190"/>
    </location>
</feature>
<proteinExistence type="predicted"/>
<protein>
    <submittedName>
        <fullName evidence="2">Uncharacterized protein</fullName>
    </submittedName>
</protein>
<dbReference type="EMBL" id="QGNW01000558">
    <property type="protein sequence ID" value="RVW67942.1"/>
    <property type="molecule type" value="Genomic_DNA"/>
</dbReference>